<dbReference type="RefSeq" id="WP_135765840.1">
    <property type="nucleotide sequence ID" value="NZ_RQHV01000062.1"/>
</dbReference>
<keyword evidence="2" id="KW-1185">Reference proteome</keyword>
<dbReference type="AlphaFoldDB" id="A0A4R9LM94"/>
<dbReference type="OrthoDB" id="332930at2"/>
<sequence length="165" mass="19313">MSDPRKFDSEIIIDAHDRWIFRETEITQEDILKYFRANLHQNEKGVYIENVFGELRENGYLTLNGYPCHITKVISDNSELKFYANDGKIFPFSTIAIYQTDNGNLIGINPIQDKIKYRFNWNAATDFAEFFVEEGEKSFLKVGNLHMEIPIYSETIEVPLPKDYI</sequence>
<evidence type="ECO:0000313" key="1">
    <source>
        <dbReference type="EMBL" id="TGN07118.1"/>
    </source>
</evidence>
<comment type="caution">
    <text evidence="1">The sequence shown here is derived from an EMBL/GenBank/DDBJ whole genome shotgun (WGS) entry which is preliminary data.</text>
</comment>
<protein>
    <recommendedName>
        <fullName evidence="3">DUF1285 domain-containing protein</fullName>
    </recommendedName>
</protein>
<proteinExistence type="predicted"/>
<dbReference type="EMBL" id="RQHV01000062">
    <property type="protein sequence ID" value="TGN07118.1"/>
    <property type="molecule type" value="Genomic_DNA"/>
</dbReference>
<name>A0A4R9LM94_9LEPT</name>
<reference evidence="1" key="1">
    <citation type="journal article" date="2019" name="PLoS Negl. Trop. Dis.">
        <title>Revisiting the worldwide diversity of Leptospira species in the environment.</title>
        <authorList>
            <person name="Vincent A.T."/>
            <person name="Schiettekatte O."/>
            <person name="Bourhy P."/>
            <person name="Veyrier F.J."/>
            <person name="Picardeau M."/>
        </authorList>
    </citation>
    <scope>NUCLEOTIDE SEQUENCE [LARGE SCALE GENOMIC DNA]</scope>
    <source>
        <strain evidence="1">201400974</strain>
    </source>
</reference>
<dbReference type="Proteomes" id="UP000298264">
    <property type="component" value="Unassembled WGS sequence"/>
</dbReference>
<evidence type="ECO:0000313" key="2">
    <source>
        <dbReference type="Proteomes" id="UP000298264"/>
    </source>
</evidence>
<accession>A0A4R9LM94</accession>
<gene>
    <name evidence="1" type="ORF">EHS11_18560</name>
</gene>
<evidence type="ECO:0008006" key="3">
    <source>
        <dbReference type="Google" id="ProtNLM"/>
    </source>
</evidence>
<organism evidence="1 2">
    <name type="scientific">Leptospira ilyithenensis</name>
    <dbReference type="NCBI Taxonomy" id="2484901"/>
    <lineage>
        <taxon>Bacteria</taxon>
        <taxon>Pseudomonadati</taxon>
        <taxon>Spirochaetota</taxon>
        <taxon>Spirochaetia</taxon>
        <taxon>Leptospirales</taxon>
        <taxon>Leptospiraceae</taxon>
        <taxon>Leptospira</taxon>
    </lineage>
</organism>